<feature type="compositionally biased region" description="Basic residues" evidence="1">
    <location>
        <begin position="79"/>
        <end position="89"/>
    </location>
</feature>
<dbReference type="InterPro" id="IPR011009">
    <property type="entry name" value="Kinase-like_dom_sf"/>
</dbReference>
<dbReference type="RefSeq" id="XP_044547315.1">
    <property type="nucleotide sequence ID" value="XM_044695834.1"/>
</dbReference>
<organism evidence="2 3">
    <name type="scientific">Naegleria lovaniensis</name>
    <name type="common">Amoeba</name>
    <dbReference type="NCBI Taxonomy" id="51637"/>
    <lineage>
        <taxon>Eukaryota</taxon>
        <taxon>Discoba</taxon>
        <taxon>Heterolobosea</taxon>
        <taxon>Tetramitia</taxon>
        <taxon>Eutetramitia</taxon>
        <taxon>Vahlkampfiidae</taxon>
        <taxon>Naegleria</taxon>
    </lineage>
</organism>
<dbReference type="InterPro" id="IPR036770">
    <property type="entry name" value="Ankyrin_rpt-contain_sf"/>
</dbReference>
<comment type="caution">
    <text evidence="2">The sequence shown here is derived from an EMBL/GenBank/DDBJ whole genome shotgun (WGS) entry which is preliminary data.</text>
</comment>
<feature type="compositionally biased region" description="Polar residues" evidence="1">
    <location>
        <begin position="65"/>
        <end position="76"/>
    </location>
</feature>
<feature type="region of interest" description="Disordered" evidence="1">
    <location>
        <begin position="191"/>
        <end position="220"/>
    </location>
</feature>
<dbReference type="Gene3D" id="1.10.510.10">
    <property type="entry name" value="Transferase(Phosphotransferase) domain 1"/>
    <property type="match status" value="1"/>
</dbReference>
<dbReference type="GeneID" id="68098474"/>
<proteinExistence type="predicted"/>
<sequence>MNSPPNNEERSDYEVLSKMLMRMGGRNTCDVVMDEGNQPFFIGEEAKCLPTSNLEESEEYIPESVDSSTGDSTPTSIKKERKIKKKKKQQGTSNDDVFKNQPVVIDLDGGCSKNRTIVAGSANHKYEVGKLISFKKCNVNGHPTLFSQRPIALHGSIGAMIVNERSSRRVGQDRIPCYGVQIVPETVSCATSSTSEESTATAIPKKRKRDDRKNTTSVPPSFASSFPLPLIPSFPAMFSPLDTKNSIMAIVSKLKLVHVSPNRAHSKKSQHFVLYVSLSEQDPLLKANLITQLLSPFSPSMSLAFEDKSNSSNTYIINKKHVLTPLMQEQFSEHDLEIFSYTPVIKEHTLDCSLKLVCGGQDITNSNGEFLDFEFYNDKSLESNTNEQKQNAVPSDDFDFFDETMEDVINSAHPNSSEDGVNHQSMTSINDLDAFNLFEQYEISTLSQKEKYTTFKRDSNGHTLLHHFAVREMYKEVIDLIELGYNPYERDVLGLTARDWCKLYRLEDMEDLIEYMTSPRTCSDISFSALPPRDSSLVMRHTDNDVSPTTLESPISISEYLDLVVEDVVDTNFELETANQIMYQILKNSKSVMNSVLLNPDLNIFVTRGNNRCRVSIENDQESGIELLPRLSLKYWSPEFLLMMCMKTEVDEKLIPFIIVHQNLWTLAVLFTEFLYLSLDVTKRQRNSVFGMTVSEHLLASSHFEVLGRPDELRQLLDNLFRASETPKHSRSSNIFSSIETINAKEKERIILETNERAQLTHKTLQLGDCLNCATDSCKDMLEKILRWVPENRITIDQILEHNFWNEFETNRRSIRECAMKHKLLSQIDSNYGLHCEYSNSFSDVTIQTISM</sequence>
<evidence type="ECO:0000313" key="2">
    <source>
        <dbReference type="EMBL" id="KAG2381635.1"/>
    </source>
</evidence>
<feature type="region of interest" description="Disordered" evidence="1">
    <location>
        <begin position="53"/>
        <end position="97"/>
    </location>
</feature>
<evidence type="ECO:0008006" key="4">
    <source>
        <dbReference type="Google" id="ProtNLM"/>
    </source>
</evidence>
<dbReference type="EMBL" id="PYSW02000026">
    <property type="protein sequence ID" value="KAG2381635.1"/>
    <property type="molecule type" value="Genomic_DNA"/>
</dbReference>
<gene>
    <name evidence="2" type="ORF">C9374_006019</name>
</gene>
<evidence type="ECO:0000313" key="3">
    <source>
        <dbReference type="Proteomes" id="UP000816034"/>
    </source>
</evidence>
<dbReference type="Proteomes" id="UP000816034">
    <property type="component" value="Unassembled WGS sequence"/>
</dbReference>
<dbReference type="SUPFAM" id="SSF56112">
    <property type="entry name" value="Protein kinase-like (PK-like)"/>
    <property type="match status" value="1"/>
</dbReference>
<name>A0AA88KJK7_NAELO</name>
<keyword evidence="3" id="KW-1185">Reference proteome</keyword>
<feature type="compositionally biased region" description="Low complexity" evidence="1">
    <location>
        <begin position="191"/>
        <end position="202"/>
    </location>
</feature>
<protein>
    <recommendedName>
        <fullName evidence="4">Protein kinase domain-containing protein</fullName>
    </recommendedName>
</protein>
<dbReference type="SUPFAM" id="SSF48403">
    <property type="entry name" value="Ankyrin repeat"/>
    <property type="match status" value="1"/>
</dbReference>
<accession>A0AA88KJK7</accession>
<dbReference type="AlphaFoldDB" id="A0AA88KJK7"/>
<reference evidence="2 3" key="1">
    <citation type="journal article" date="2018" name="BMC Genomics">
        <title>The genome of Naegleria lovaniensis, the basis for a comparative approach to unravel pathogenicity factors of the human pathogenic amoeba N. fowleri.</title>
        <authorList>
            <person name="Liechti N."/>
            <person name="Schurch N."/>
            <person name="Bruggmann R."/>
            <person name="Wittwer M."/>
        </authorList>
    </citation>
    <scope>NUCLEOTIDE SEQUENCE [LARGE SCALE GENOMIC DNA]</scope>
    <source>
        <strain evidence="2 3">ATCC 30569</strain>
    </source>
</reference>
<evidence type="ECO:0000256" key="1">
    <source>
        <dbReference type="SAM" id="MobiDB-lite"/>
    </source>
</evidence>